<reference evidence="3" key="1">
    <citation type="submission" date="2016-04" db="EMBL/GenBank/DDBJ databases">
        <authorList>
            <person name="Shah S.A."/>
            <person name="Garrett R.A."/>
        </authorList>
    </citation>
    <scope>NUCLEOTIDE SEQUENCE [LARGE SCALE GENOMIC DNA]</scope>
    <source>
        <strain evidence="3">ATCC 35091 / DSM 1616 / JCM 8930 / NBRC 15331 / P1</strain>
    </source>
</reference>
<accession>A0A157T0T3</accession>
<dbReference type="PATRIC" id="fig|2287.9.peg.1408"/>
<gene>
    <name evidence="2" type="ORF">SSOP1_1381</name>
</gene>
<protein>
    <submittedName>
        <fullName evidence="2">ORF in transposon ISC1250</fullName>
    </submittedName>
</protein>
<feature type="transmembrane region" description="Helical" evidence="1">
    <location>
        <begin position="79"/>
        <end position="100"/>
    </location>
</feature>
<evidence type="ECO:0000313" key="3">
    <source>
        <dbReference type="Proteomes" id="UP000076770"/>
    </source>
</evidence>
<dbReference type="AlphaFoldDB" id="A0A157T0T3"/>
<name>A0A157T0T3_SACSO</name>
<proteinExistence type="predicted"/>
<keyword evidence="1" id="KW-0472">Membrane</keyword>
<keyword evidence="1" id="KW-1133">Transmembrane helix</keyword>
<dbReference type="EMBL" id="LT549890">
    <property type="protein sequence ID" value="SAI84935.1"/>
    <property type="molecule type" value="Genomic_DNA"/>
</dbReference>
<evidence type="ECO:0000313" key="2">
    <source>
        <dbReference type="EMBL" id="SAI84935.1"/>
    </source>
</evidence>
<keyword evidence="1" id="KW-0812">Transmembrane</keyword>
<organism evidence="2 3">
    <name type="scientific">Saccharolobus solfataricus</name>
    <name type="common">Sulfolobus solfataricus</name>
    <dbReference type="NCBI Taxonomy" id="2287"/>
    <lineage>
        <taxon>Archaea</taxon>
        <taxon>Thermoproteota</taxon>
        <taxon>Thermoprotei</taxon>
        <taxon>Sulfolobales</taxon>
        <taxon>Sulfolobaceae</taxon>
        <taxon>Saccharolobus</taxon>
    </lineage>
</organism>
<sequence length="108" mass="12540">MIFNFAQIGQRHVIISSAELGGIKSEANPTLLSYLVASKELWKFKTNNLVESFNSLLERRFSKFHSPWRILQIARAIALYYNLLTYFLTIIIILQLPSFLSISQKYIQ</sequence>
<dbReference type="Proteomes" id="UP000076770">
    <property type="component" value="Chromosome i"/>
</dbReference>
<evidence type="ECO:0000256" key="1">
    <source>
        <dbReference type="SAM" id="Phobius"/>
    </source>
</evidence>